<dbReference type="PANTHER" id="PTHR30482:SF17">
    <property type="entry name" value="ABC TRANSPORTER ATP-BINDING PROTEIN"/>
    <property type="match status" value="1"/>
</dbReference>
<protein>
    <submittedName>
        <fullName evidence="7">ABC transporter permease</fullName>
    </submittedName>
</protein>
<accession>A0A5E4VW54</accession>
<dbReference type="GO" id="GO:0015658">
    <property type="term" value="F:branched-chain amino acid transmembrane transporter activity"/>
    <property type="evidence" value="ECO:0007669"/>
    <property type="project" value="InterPro"/>
</dbReference>
<dbReference type="InterPro" id="IPR043428">
    <property type="entry name" value="LivM-like"/>
</dbReference>
<feature type="transmembrane region" description="Helical" evidence="6">
    <location>
        <begin position="247"/>
        <end position="272"/>
    </location>
</feature>
<feature type="transmembrane region" description="Helical" evidence="6">
    <location>
        <begin position="80"/>
        <end position="101"/>
    </location>
</feature>
<reference evidence="7 8" key="1">
    <citation type="submission" date="2019-08" db="EMBL/GenBank/DDBJ databases">
        <authorList>
            <person name="Peeters C."/>
        </authorList>
    </citation>
    <scope>NUCLEOTIDE SEQUENCE [LARGE SCALE GENOMIC DNA]</scope>
    <source>
        <strain evidence="7 8">LMG 31012</strain>
    </source>
</reference>
<keyword evidence="5 6" id="KW-0472">Membrane</keyword>
<evidence type="ECO:0000256" key="3">
    <source>
        <dbReference type="ARBA" id="ARBA00022692"/>
    </source>
</evidence>
<evidence type="ECO:0000256" key="2">
    <source>
        <dbReference type="ARBA" id="ARBA00022475"/>
    </source>
</evidence>
<evidence type="ECO:0000256" key="6">
    <source>
        <dbReference type="SAM" id="Phobius"/>
    </source>
</evidence>
<gene>
    <name evidence="7" type="ORF">PEP31012_02849</name>
</gene>
<name>A0A5E4VW54_9BURK</name>
<dbReference type="InterPro" id="IPR001851">
    <property type="entry name" value="ABC_transp_permease"/>
</dbReference>
<feature type="transmembrane region" description="Helical" evidence="6">
    <location>
        <begin position="176"/>
        <end position="192"/>
    </location>
</feature>
<dbReference type="Proteomes" id="UP000400981">
    <property type="component" value="Unassembled WGS sequence"/>
</dbReference>
<keyword evidence="8" id="KW-1185">Reference proteome</keyword>
<feature type="transmembrane region" description="Helical" evidence="6">
    <location>
        <begin position="108"/>
        <end position="128"/>
    </location>
</feature>
<dbReference type="Pfam" id="PF02653">
    <property type="entry name" value="BPD_transp_2"/>
    <property type="match status" value="1"/>
</dbReference>
<feature type="transmembrane region" description="Helical" evidence="6">
    <location>
        <begin position="148"/>
        <end position="171"/>
    </location>
</feature>
<keyword evidence="2" id="KW-1003">Cell membrane</keyword>
<sequence>MSRIMNFASPVLFPLAIAIVLPFVVSSPTLAGSVLVYAVAAMACNLLLGYGGLLSFCQGTFFGLGGYLFGLALLRGHCGILTALVVAIVGCGLIAGLIGAVAIRRKGLYFVMLTLAFAQLFYFIAYSLPALTGGDNGMEGLPRLPTLLPFLKGLPVADGVALYILIAIAFIAAYGLLLRVIGSPFGSVLIAIRENEHRVGPLGYNVRHYKTLAFVLSGALTGLAGAIDGLLLGMVPLSNIDIGTSQNILIAAILGGAGSLSGSVFGAAALVVASDFLSDLWPRWQMVLGVLLVLLVIFAPDGLSGLWRRLVSRVRRQTYDRKDKQWTTF</sequence>
<keyword evidence="4 6" id="KW-1133">Transmembrane helix</keyword>
<dbReference type="RefSeq" id="WP_150589989.1">
    <property type="nucleotide sequence ID" value="NZ_CABPSH010000006.1"/>
</dbReference>
<feature type="transmembrane region" description="Helical" evidence="6">
    <location>
        <begin position="284"/>
        <end position="307"/>
    </location>
</feature>
<comment type="subcellular location">
    <subcellularLocation>
        <location evidence="1">Cell membrane</location>
        <topology evidence="1">Multi-pass membrane protein</topology>
    </subcellularLocation>
</comment>
<dbReference type="PANTHER" id="PTHR30482">
    <property type="entry name" value="HIGH-AFFINITY BRANCHED-CHAIN AMINO ACID TRANSPORT SYSTEM PERMEASE"/>
    <property type="match status" value="1"/>
</dbReference>
<evidence type="ECO:0000256" key="1">
    <source>
        <dbReference type="ARBA" id="ARBA00004651"/>
    </source>
</evidence>
<organism evidence="7 8">
    <name type="scientific">Pandoraea eparura</name>
    <dbReference type="NCBI Taxonomy" id="2508291"/>
    <lineage>
        <taxon>Bacteria</taxon>
        <taxon>Pseudomonadati</taxon>
        <taxon>Pseudomonadota</taxon>
        <taxon>Betaproteobacteria</taxon>
        <taxon>Burkholderiales</taxon>
        <taxon>Burkholderiaceae</taxon>
        <taxon>Pandoraea</taxon>
    </lineage>
</organism>
<evidence type="ECO:0000313" key="8">
    <source>
        <dbReference type="Proteomes" id="UP000400981"/>
    </source>
</evidence>
<evidence type="ECO:0000256" key="4">
    <source>
        <dbReference type="ARBA" id="ARBA00022989"/>
    </source>
</evidence>
<dbReference type="OrthoDB" id="3460090at2"/>
<dbReference type="CDD" id="cd06581">
    <property type="entry name" value="TM_PBP1_LivM_like"/>
    <property type="match status" value="1"/>
</dbReference>
<keyword evidence="3 6" id="KW-0812">Transmembrane</keyword>
<evidence type="ECO:0000313" key="7">
    <source>
        <dbReference type="EMBL" id="VVE15225.1"/>
    </source>
</evidence>
<feature type="transmembrane region" description="Helical" evidence="6">
    <location>
        <begin position="212"/>
        <end position="235"/>
    </location>
</feature>
<proteinExistence type="predicted"/>
<dbReference type="EMBL" id="CABPSH010000006">
    <property type="protein sequence ID" value="VVE15225.1"/>
    <property type="molecule type" value="Genomic_DNA"/>
</dbReference>
<dbReference type="AlphaFoldDB" id="A0A5E4VW54"/>
<dbReference type="GO" id="GO:0005886">
    <property type="term" value="C:plasma membrane"/>
    <property type="evidence" value="ECO:0007669"/>
    <property type="project" value="UniProtKB-SubCell"/>
</dbReference>
<feature type="transmembrane region" description="Helical" evidence="6">
    <location>
        <begin position="53"/>
        <end position="74"/>
    </location>
</feature>
<evidence type="ECO:0000256" key="5">
    <source>
        <dbReference type="ARBA" id="ARBA00023136"/>
    </source>
</evidence>